<proteinExistence type="predicted"/>
<evidence type="ECO:0000313" key="2">
    <source>
        <dbReference type="Proteomes" id="UP000007148"/>
    </source>
</evidence>
<organism evidence="1 2">
    <name type="scientific">Serendipita indica (strain DSM 11827)</name>
    <name type="common">Root endophyte fungus</name>
    <name type="synonym">Piriformospora indica</name>
    <dbReference type="NCBI Taxonomy" id="1109443"/>
    <lineage>
        <taxon>Eukaryota</taxon>
        <taxon>Fungi</taxon>
        <taxon>Dikarya</taxon>
        <taxon>Basidiomycota</taxon>
        <taxon>Agaricomycotina</taxon>
        <taxon>Agaricomycetes</taxon>
        <taxon>Sebacinales</taxon>
        <taxon>Serendipitaceae</taxon>
        <taxon>Serendipita</taxon>
    </lineage>
</organism>
<dbReference type="Proteomes" id="UP000007148">
    <property type="component" value="Unassembled WGS sequence"/>
</dbReference>
<dbReference type="AlphaFoldDB" id="G4U1U0"/>
<keyword evidence="2" id="KW-1185">Reference proteome</keyword>
<dbReference type="HOGENOM" id="CLU_2740958_0_0_1"/>
<protein>
    <submittedName>
        <fullName evidence="1">Uncharacterized protein</fullName>
    </submittedName>
</protein>
<dbReference type="EMBL" id="CAFZ01001698">
    <property type="protein sequence ID" value="CCA77533.1"/>
    <property type="molecule type" value="Genomic_DNA"/>
</dbReference>
<name>G4U1U0_SERID</name>
<reference evidence="1 2" key="1">
    <citation type="journal article" date="2011" name="PLoS Pathog.">
        <title>Endophytic Life Strategies Decoded by Genome and Transcriptome Analyses of the Mutualistic Root Symbiont Piriformospora indica.</title>
        <authorList>
            <person name="Zuccaro A."/>
            <person name="Lahrmann U."/>
            <person name="Guldener U."/>
            <person name="Langen G."/>
            <person name="Pfiffi S."/>
            <person name="Biedenkopf D."/>
            <person name="Wong P."/>
            <person name="Samans B."/>
            <person name="Grimm C."/>
            <person name="Basiewicz M."/>
            <person name="Murat C."/>
            <person name="Martin F."/>
            <person name="Kogel K.H."/>
        </authorList>
    </citation>
    <scope>NUCLEOTIDE SEQUENCE [LARGE SCALE GENOMIC DNA]</scope>
    <source>
        <strain evidence="1 2">DSM 11827</strain>
    </source>
</reference>
<sequence>MPVESFPYKVAAVVSRRKPTRPDSAMKTYTTKTLKDTIQGNVTVEVVCSERSYAETVIAAKPSLDTTIGHN</sequence>
<evidence type="ECO:0000313" key="1">
    <source>
        <dbReference type="EMBL" id="CCA77533.1"/>
    </source>
</evidence>
<accession>G4U1U0</accession>
<comment type="caution">
    <text evidence="1">The sequence shown here is derived from an EMBL/GenBank/DDBJ whole genome shotgun (WGS) entry which is preliminary data.</text>
</comment>
<gene>
    <name evidence="1" type="ORF">PIIN_11510</name>
</gene>
<dbReference type="InParanoid" id="G4U1U0"/>